<dbReference type="EMBL" id="NCDQ01000319">
    <property type="protein sequence ID" value="OYX00355.1"/>
    <property type="molecule type" value="Genomic_DNA"/>
</dbReference>
<evidence type="ECO:0000313" key="1">
    <source>
        <dbReference type="EMBL" id="OYX00355.1"/>
    </source>
</evidence>
<evidence type="ECO:0000313" key="2">
    <source>
        <dbReference type="Proteomes" id="UP000215616"/>
    </source>
</evidence>
<sequence length="65" mass="7157">MGVGCVRLASAKSSPGQWVAEPGAWFDVNLWFGNQGMEAFMTYVRLQSSQHRRRPVRASAASMLA</sequence>
<name>A0A258CXH1_CAUVI</name>
<accession>A0A258CXH1</accession>
<dbReference type="AlphaFoldDB" id="A0A258CXH1"/>
<comment type="caution">
    <text evidence="1">The sequence shown here is derived from an EMBL/GenBank/DDBJ whole genome shotgun (WGS) entry which is preliminary data.</text>
</comment>
<dbReference type="Proteomes" id="UP000215616">
    <property type="component" value="Unassembled WGS sequence"/>
</dbReference>
<proteinExistence type="predicted"/>
<reference evidence="1 2" key="1">
    <citation type="submission" date="2017-03" db="EMBL/GenBank/DDBJ databases">
        <title>Lifting the veil on microbial sulfur biogeochemistry in mining wastewaters.</title>
        <authorList>
            <person name="Kantor R.S."/>
            <person name="Colenbrander Nelson T."/>
            <person name="Marshall S."/>
            <person name="Bennett D."/>
            <person name="Apte S."/>
            <person name="Camacho D."/>
            <person name="Thomas B.C."/>
            <person name="Warren L.A."/>
            <person name="Banfield J.F."/>
        </authorList>
    </citation>
    <scope>NUCLEOTIDE SEQUENCE [LARGE SCALE GENOMIC DNA]</scope>
    <source>
        <strain evidence="1">32-67-7</strain>
    </source>
</reference>
<gene>
    <name evidence="1" type="ORF">B7Z12_16300</name>
</gene>
<organism evidence="1 2">
    <name type="scientific">Caulobacter vibrioides</name>
    <name type="common">Caulobacter crescentus</name>
    <dbReference type="NCBI Taxonomy" id="155892"/>
    <lineage>
        <taxon>Bacteria</taxon>
        <taxon>Pseudomonadati</taxon>
        <taxon>Pseudomonadota</taxon>
        <taxon>Alphaproteobacteria</taxon>
        <taxon>Caulobacterales</taxon>
        <taxon>Caulobacteraceae</taxon>
        <taxon>Caulobacter</taxon>
    </lineage>
</organism>
<protein>
    <submittedName>
        <fullName evidence="1">Uncharacterized protein</fullName>
    </submittedName>
</protein>